<evidence type="ECO:0000313" key="2">
    <source>
        <dbReference type="EMBL" id="GAA4935557.1"/>
    </source>
</evidence>
<keyword evidence="2" id="KW-0238">DNA-binding</keyword>
<gene>
    <name evidence="2" type="ORF">GCM10025791_11360</name>
</gene>
<accession>A0AAV3TZW1</accession>
<feature type="domain" description="SpoVT-AbrB" evidence="1">
    <location>
        <begin position="7"/>
        <end position="47"/>
    </location>
</feature>
<dbReference type="Gene3D" id="2.10.260.10">
    <property type="match status" value="1"/>
</dbReference>
<dbReference type="AlphaFoldDB" id="A0AAV3TZW1"/>
<organism evidence="2 3">
    <name type="scientific">Halioxenophilus aromaticivorans</name>
    <dbReference type="NCBI Taxonomy" id="1306992"/>
    <lineage>
        <taxon>Bacteria</taxon>
        <taxon>Pseudomonadati</taxon>
        <taxon>Pseudomonadota</taxon>
        <taxon>Gammaproteobacteria</taxon>
        <taxon>Alteromonadales</taxon>
        <taxon>Alteromonadaceae</taxon>
        <taxon>Halioxenophilus</taxon>
    </lineage>
</organism>
<comment type="caution">
    <text evidence="2">The sequence shown here is derived from an EMBL/GenBank/DDBJ whole genome shotgun (WGS) entry which is preliminary data.</text>
</comment>
<evidence type="ECO:0000313" key="3">
    <source>
        <dbReference type="Proteomes" id="UP001409585"/>
    </source>
</evidence>
<name>A0AAV3TZW1_9ALTE</name>
<dbReference type="SUPFAM" id="SSF89447">
    <property type="entry name" value="AbrB/MazE/MraZ-like"/>
    <property type="match status" value="1"/>
</dbReference>
<sequence>MRIASLFKHGRTQAVRLPKEFEFVGITEVEISCDGNAIALKPSRKPWTSLIGGNKAGDDFVVEREDFLE</sequence>
<dbReference type="InterPro" id="IPR047976">
    <property type="entry name" value="Anti_VapB2-like"/>
</dbReference>
<dbReference type="NCBIfam" id="NF040493">
    <property type="entry name" value="TA_anti_VapB"/>
    <property type="match status" value="1"/>
</dbReference>
<dbReference type="RefSeq" id="WP_345418403.1">
    <property type="nucleotide sequence ID" value="NZ_AP031496.1"/>
</dbReference>
<dbReference type="InterPro" id="IPR007159">
    <property type="entry name" value="SpoVT-AbrB_dom"/>
</dbReference>
<keyword evidence="3" id="KW-1185">Reference proteome</keyword>
<reference evidence="3" key="1">
    <citation type="journal article" date="2019" name="Int. J. Syst. Evol. Microbiol.">
        <title>The Global Catalogue of Microorganisms (GCM) 10K type strain sequencing project: providing services to taxonomists for standard genome sequencing and annotation.</title>
        <authorList>
            <consortium name="The Broad Institute Genomics Platform"/>
            <consortium name="The Broad Institute Genome Sequencing Center for Infectious Disease"/>
            <person name="Wu L."/>
            <person name="Ma J."/>
        </authorList>
    </citation>
    <scope>NUCLEOTIDE SEQUENCE [LARGE SCALE GENOMIC DNA]</scope>
    <source>
        <strain evidence="3">JCM 19134</strain>
    </source>
</reference>
<dbReference type="Proteomes" id="UP001409585">
    <property type="component" value="Unassembled WGS sequence"/>
</dbReference>
<dbReference type="InterPro" id="IPR037914">
    <property type="entry name" value="SpoVT-AbrB_sf"/>
</dbReference>
<evidence type="ECO:0000259" key="1">
    <source>
        <dbReference type="Pfam" id="PF04014"/>
    </source>
</evidence>
<protein>
    <submittedName>
        <fullName evidence="2">AbrB/MazE/SpoVT family DNA-binding domain-containing protein</fullName>
    </submittedName>
</protein>
<dbReference type="Pfam" id="PF04014">
    <property type="entry name" value="MazE_antitoxin"/>
    <property type="match status" value="1"/>
</dbReference>
<proteinExistence type="predicted"/>
<dbReference type="EMBL" id="BAABLX010000007">
    <property type="protein sequence ID" value="GAA4935557.1"/>
    <property type="molecule type" value="Genomic_DNA"/>
</dbReference>
<dbReference type="GO" id="GO:0003677">
    <property type="term" value="F:DNA binding"/>
    <property type="evidence" value="ECO:0007669"/>
    <property type="project" value="UniProtKB-KW"/>
</dbReference>